<sequence>MLKSKERTKYCRRKGCDRQETGAHQQSSRLPSTLGSIYGSRWDTAFLQTQDKPVAVSKDLRNFPAKLHGAVWDGVIPARIDNELDSELLQRNAQRPILENDMVV</sequence>
<dbReference type="EMBL" id="RIBY02002200">
    <property type="protein sequence ID" value="KAH9822865.1"/>
    <property type="molecule type" value="Genomic_DNA"/>
</dbReference>
<comment type="caution">
    <text evidence="2">The sequence shown here is derived from an EMBL/GenBank/DDBJ whole genome shotgun (WGS) entry which is preliminary data.</text>
</comment>
<feature type="compositionally biased region" description="Basic and acidic residues" evidence="1">
    <location>
        <begin position="1"/>
        <end position="21"/>
    </location>
</feature>
<proteinExistence type="predicted"/>
<accession>A0A9W7W043</accession>
<organism evidence="2 3">
    <name type="scientific">Teratosphaeria destructans</name>
    <dbReference type="NCBI Taxonomy" id="418781"/>
    <lineage>
        <taxon>Eukaryota</taxon>
        <taxon>Fungi</taxon>
        <taxon>Dikarya</taxon>
        <taxon>Ascomycota</taxon>
        <taxon>Pezizomycotina</taxon>
        <taxon>Dothideomycetes</taxon>
        <taxon>Dothideomycetidae</taxon>
        <taxon>Mycosphaerellales</taxon>
        <taxon>Teratosphaeriaceae</taxon>
        <taxon>Teratosphaeria</taxon>
    </lineage>
</organism>
<gene>
    <name evidence="2" type="ORF">Tdes44962_MAKER00693</name>
</gene>
<evidence type="ECO:0000313" key="2">
    <source>
        <dbReference type="EMBL" id="KAH9822865.1"/>
    </source>
</evidence>
<dbReference type="Proteomes" id="UP001138500">
    <property type="component" value="Unassembled WGS sequence"/>
</dbReference>
<protein>
    <submittedName>
        <fullName evidence="2">Uncharacterized protein</fullName>
    </submittedName>
</protein>
<feature type="region of interest" description="Disordered" evidence="1">
    <location>
        <begin position="1"/>
        <end position="33"/>
    </location>
</feature>
<keyword evidence="3" id="KW-1185">Reference proteome</keyword>
<feature type="compositionally biased region" description="Polar residues" evidence="1">
    <location>
        <begin position="22"/>
        <end position="33"/>
    </location>
</feature>
<reference evidence="2 3" key="1">
    <citation type="journal article" date="2018" name="IMA Fungus">
        <title>IMA Genome-F 10: Nine draft genome sequences of Claviceps purpurea s.lat., including C. arundinis, C. humidiphila, and C. cf. spartinae, pseudomolecules for the pitch canker pathogen Fusarium circinatum, draft genome of Davidsoniella eucalypti, Grosmannia galeiformis, Quambalaria eucalypti, and Teratosphaeria destructans.</title>
        <authorList>
            <person name="Wingfield B.D."/>
            <person name="Liu M."/>
            <person name="Nguyen H.D."/>
            <person name="Lane F.A."/>
            <person name="Morgan S.W."/>
            <person name="De Vos L."/>
            <person name="Wilken P.M."/>
            <person name="Duong T.A."/>
            <person name="Aylward J."/>
            <person name="Coetzee M.P."/>
            <person name="Dadej K."/>
            <person name="De Beer Z.W."/>
            <person name="Findlay W."/>
            <person name="Havenga M."/>
            <person name="Kolarik M."/>
            <person name="Menzies J.G."/>
            <person name="Naidoo K."/>
            <person name="Pochopski O."/>
            <person name="Shoukouhi P."/>
            <person name="Santana Q.C."/>
            <person name="Seifert K.A."/>
            <person name="Soal N."/>
            <person name="Steenkamp E.T."/>
            <person name="Tatham C.T."/>
            <person name="van der Nest M.A."/>
            <person name="Wingfield M.J."/>
        </authorList>
    </citation>
    <scope>NUCLEOTIDE SEQUENCE [LARGE SCALE GENOMIC DNA]</scope>
    <source>
        <strain evidence="2">CMW44962</strain>
    </source>
</reference>
<evidence type="ECO:0000313" key="3">
    <source>
        <dbReference type="Proteomes" id="UP001138500"/>
    </source>
</evidence>
<dbReference type="AlphaFoldDB" id="A0A9W7W043"/>
<reference evidence="2 3" key="2">
    <citation type="journal article" date="2021" name="Curr. Genet.">
        <title>Genetic response to nitrogen starvation in the aggressive Eucalyptus foliar pathogen Teratosphaeria destructans.</title>
        <authorList>
            <person name="Havenga M."/>
            <person name="Wingfield B.D."/>
            <person name="Wingfield M.J."/>
            <person name="Dreyer L.L."/>
            <person name="Roets F."/>
            <person name="Aylward J."/>
        </authorList>
    </citation>
    <scope>NUCLEOTIDE SEQUENCE [LARGE SCALE GENOMIC DNA]</scope>
    <source>
        <strain evidence="2">CMW44962</strain>
    </source>
</reference>
<name>A0A9W7W043_9PEZI</name>
<evidence type="ECO:0000256" key="1">
    <source>
        <dbReference type="SAM" id="MobiDB-lite"/>
    </source>
</evidence>